<dbReference type="InParanoid" id="A0A066VJJ2"/>
<dbReference type="Pfam" id="PF02219">
    <property type="entry name" value="MTHFR"/>
    <property type="match status" value="1"/>
</dbReference>
<dbReference type="FunFam" id="3.20.20.220:FF:000002">
    <property type="entry name" value="Methylenetetrahydrofolate reductase"/>
    <property type="match status" value="1"/>
</dbReference>
<accession>A0A066VJJ2</accession>
<evidence type="ECO:0000313" key="10">
    <source>
        <dbReference type="EMBL" id="KDN41872.1"/>
    </source>
</evidence>
<dbReference type="GeneID" id="25261806"/>
<dbReference type="InterPro" id="IPR004621">
    <property type="entry name" value="Fadh2_euk"/>
</dbReference>
<keyword evidence="6" id="KW-0521">NADP</keyword>
<reference evidence="10 11" key="1">
    <citation type="submission" date="2014-05" db="EMBL/GenBank/DDBJ databases">
        <title>Draft genome sequence of a rare smut relative, Tilletiaria anomala UBC 951.</title>
        <authorList>
            <consortium name="DOE Joint Genome Institute"/>
            <person name="Toome M."/>
            <person name="Kuo A."/>
            <person name="Henrissat B."/>
            <person name="Lipzen A."/>
            <person name="Tritt A."/>
            <person name="Yoshinaga Y."/>
            <person name="Zane M."/>
            <person name="Barry K."/>
            <person name="Grigoriev I.V."/>
            <person name="Spatafora J.W."/>
            <person name="Aimea M.C."/>
        </authorList>
    </citation>
    <scope>NUCLEOTIDE SEQUENCE [LARGE SCALE GENOMIC DNA]</scope>
    <source>
        <strain evidence="10 11">UBC 951</strain>
    </source>
</reference>
<dbReference type="InterPro" id="IPR053806">
    <property type="entry name" value="MTHFR_C"/>
</dbReference>
<dbReference type="OrthoDB" id="16284at2759"/>
<dbReference type="OMA" id="AWKEEFY"/>
<comment type="caution">
    <text evidence="10">The sequence shown here is derived from an EMBL/GenBank/DDBJ whole genome shotgun (WGS) entry which is preliminary data.</text>
</comment>
<dbReference type="AlphaFoldDB" id="A0A066VJJ2"/>
<dbReference type="Proteomes" id="UP000027361">
    <property type="component" value="Unassembled WGS sequence"/>
</dbReference>
<dbReference type="PANTHER" id="PTHR45754">
    <property type="entry name" value="METHYLENETETRAHYDROFOLATE REDUCTASE"/>
    <property type="match status" value="1"/>
</dbReference>
<organism evidence="10 11">
    <name type="scientific">Tilletiaria anomala (strain ATCC 24038 / CBS 436.72 / UBC 951)</name>
    <dbReference type="NCBI Taxonomy" id="1037660"/>
    <lineage>
        <taxon>Eukaryota</taxon>
        <taxon>Fungi</taxon>
        <taxon>Dikarya</taxon>
        <taxon>Basidiomycota</taxon>
        <taxon>Ustilaginomycotina</taxon>
        <taxon>Exobasidiomycetes</taxon>
        <taxon>Georgefischeriales</taxon>
        <taxon>Tilletiariaceae</taxon>
        <taxon>Tilletiaria</taxon>
    </lineage>
</organism>
<dbReference type="CDD" id="cd00537">
    <property type="entry name" value="MTHFR"/>
    <property type="match status" value="1"/>
</dbReference>
<keyword evidence="4" id="KW-0285">Flavoprotein</keyword>
<evidence type="ECO:0000256" key="6">
    <source>
        <dbReference type="ARBA" id="ARBA00022857"/>
    </source>
</evidence>
<proteinExistence type="inferred from homology"/>
<dbReference type="FunCoup" id="A0A066VJJ2">
    <property type="interactions" value="251"/>
</dbReference>
<evidence type="ECO:0000256" key="7">
    <source>
        <dbReference type="ARBA" id="ARBA00023002"/>
    </source>
</evidence>
<dbReference type="GO" id="GO:0005829">
    <property type="term" value="C:cytosol"/>
    <property type="evidence" value="ECO:0007669"/>
    <property type="project" value="TreeGrafter"/>
</dbReference>
<name>A0A066VJJ2_TILAU</name>
<evidence type="ECO:0000259" key="9">
    <source>
        <dbReference type="Pfam" id="PF21895"/>
    </source>
</evidence>
<evidence type="ECO:0000256" key="8">
    <source>
        <dbReference type="RuleBase" id="RU004254"/>
    </source>
</evidence>
<evidence type="ECO:0000256" key="5">
    <source>
        <dbReference type="ARBA" id="ARBA00022827"/>
    </source>
</evidence>
<evidence type="ECO:0000256" key="2">
    <source>
        <dbReference type="ARBA" id="ARBA00004777"/>
    </source>
</evidence>
<dbReference type="GO" id="GO:0035999">
    <property type="term" value="P:tetrahydrofolate interconversion"/>
    <property type="evidence" value="ECO:0007669"/>
    <property type="project" value="UniProtKB-UniPathway"/>
</dbReference>
<evidence type="ECO:0000256" key="1">
    <source>
        <dbReference type="ARBA" id="ARBA00001974"/>
    </source>
</evidence>
<keyword evidence="11" id="KW-1185">Reference proteome</keyword>
<feature type="domain" description="MTHFR SAM-binding regulatory" evidence="9">
    <location>
        <begin position="310"/>
        <end position="586"/>
    </location>
</feature>
<keyword evidence="7" id="KW-0560">Oxidoreductase</keyword>
<evidence type="ECO:0000313" key="11">
    <source>
        <dbReference type="Proteomes" id="UP000027361"/>
    </source>
</evidence>
<dbReference type="STRING" id="1037660.A0A066VJJ2"/>
<dbReference type="HOGENOM" id="CLU_025841_2_2_1"/>
<dbReference type="NCBIfam" id="TIGR00677">
    <property type="entry name" value="fadh2_euk"/>
    <property type="match status" value="1"/>
</dbReference>
<gene>
    <name evidence="10" type="ORF">K437DRAFT_169372</name>
</gene>
<keyword evidence="5" id="KW-0274">FAD</keyword>
<dbReference type="PANTHER" id="PTHR45754:SF3">
    <property type="entry name" value="METHYLENETETRAHYDROFOLATE REDUCTASE (NADPH)"/>
    <property type="match status" value="1"/>
</dbReference>
<dbReference type="InterPro" id="IPR029041">
    <property type="entry name" value="FAD-linked_oxidoreductase-like"/>
</dbReference>
<dbReference type="SUPFAM" id="SSF51730">
    <property type="entry name" value="FAD-linked oxidoreductase"/>
    <property type="match status" value="1"/>
</dbReference>
<dbReference type="RefSeq" id="XP_013241873.1">
    <property type="nucleotide sequence ID" value="XM_013386419.1"/>
</dbReference>
<dbReference type="InterPro" id="IPR003171">
    <property type="entry name" value="Mehydrof_redctse-like"/>
</dbReference>
<dbReference type="EMBL" id="JMSN01000075">
    <property type="protein sequence ID" value="KDN41872.1"/>
    <property type="molecule type" value="Genomic_DNA"/>
</dbReference>
<sequence length="638" mass="72286">MTSTPHANWRITDKIAKAERDGSIWWSFEYFPPRTSQGLTNLYDRIERMGQLGPEFVDITFRMGSADLTYQLVDTVHSYMGLETCMHLTCTNMPRAEVDHALDEARRHGCRNILALRGDPPLGKDEWEGHADGFTYAKELVEHIRAKHGDYFAIAVAGFPEGHIEAKDGEAIEMQRLKDKVDAGADFIFTQMFYDYDIFDDWVRKVRRAGITCPIVPGVMPIQNYGGFQRAVARFRTKVPQEFYAALEPVKDDDQKVREVGTRLVGDMCRRIIESDLGIHGLHIYTMNLERGPRMLLDYLGLTPDVGKVRPIPWTPSLTPKRRDEGIRPIFWANRAKSYISRTETWDEFPNGRWGDARSPAYGDFDAYGVQLHWTPEEGQQMWGSPQNLDDIRRLFCDFCAGKVKALPWTETGIAKETSVINDKLVRMNQLGFLTINSQPAVDSAKSTDPVHGWGPKNGYVYQKAYLEFFVSPEQLDALITRIESDAQFTYHAVNARGDMRTNTNSESPNAVTWGVFPHCEIIQPTIVESISFLAWKDEAYQLGREWAKIYPVDSVARKVINDTFDRFFLVNIVHNDFKRKDAIFEPFFDVASASNGYRGVNGSTQAINDTSASLVHKAQGLKDSVLPKTGSGSAAFN</sequence>
<comment type="pathway">
    <text evidence="2 8">One-carbon metabolism; tetrahydrofolate interconversion.</text>
</comment>
<comment type="cofactor">
    <cofactor evidence="1">
        <name>FAD</name>
        <dbReference type="ChEBI" id="CHEBI:57692"/>
    </cofactor>
</comment>
<dbReference type="Pfam" id="PF21895">
    <property type="entry name" value="MTHFR_C"/>
    <property type="match status" value="1"/>
</dbReference>
<evidence type="ECO:0000256" key="3">
    <source>
        <dbReference type="ARBA" id="ARBA00006743"/>
    </source>
</evidence>
<protein>
    <submittedName>
        <fullName evidence="10">Putative MET13-putative methylene tetrahydrofolate reductase</fullName>
    </submittedName>
</protein>
<comment type="similarity">
    <text evidence="3">Belongs to the methylenetetrahydrofolate reductase family.</text>
</comment>
<dbReference type="Gene3D" id="3.20.20.220">
    <property type="match status" value="1"/>
</dbReference>
<evidence type="ECO:0000256" key="4">
    <source>
        <dbReference type="ARBA" id="ARBA00022630"/>
    </source>
</evidence>
<dbReference type="GO" id="GO:0071949">
    <property type="term" value="F:FAD binding"/>
    <property type="evidence" value="ECO:0007669"/>
    <property type="project" value="TreeGrafter"/>
</dbReference>
<dbReference type="GO" id="GO:0009086">
    <property type="term" value="P:methionine biosynthetic process"/>
    <property type="evidence" value="ECO:0007669"/>
    <property type="project" value="TreeGrafter"/>
</dbReference>
<dbReference type="UniPathway" id="UPA00193"/>
<dbReference type="GO" id="GO:0004489">
    <property type="term" value="F:methylenetetrahydrofolate reductase [NAD(P)H] activity"/>
    <property type="evidence" value="ECO:0007669"/>
    <property type="project" value="InterPro"/>
</dbReference>